<protein>
    <submittedName>
        <fullName evidence="3">(pine wood nematode) hypothetical protein</fullName>
    </submittedName>
</protein>
<dbReference type="OrthoDB" id="10616493at2759"/>
<dbReference type="Proteomes" id="UP000659654">
    <property type="component" value="Unassembled WGS sequence"/>
</dbReference>
<dbReference type="AlphaFoldDB" id="A0A1I7SFU9"/>
<gene>
    <name evidence="3" type="ORF">BXYJ_LOCUS544</name>
</gene>
<name>A0A1I7SFU9_BURXY</name>
<reference evidence="4" key="2">
    <citation type="submission" date="2020-08" db="EMBL/GenBank/DDBJ databases">
        <authorList>
            <person name="Kikuchi T."/>
        </authorList>
    </citation>
    <scope>NUCLEOTIDE SEQUENCE</scope>
    <source>
        <strain evidence="3">Ka4C1</strain>
    </source>
</reference>
<dbReference type="WBParaSite" id="BXY_1191200.1">
    <property type="protein sequence ID" value="BXY_1191200.1"/>
    <property type="gene ID" value="BXY_1191200"/>
</dbReference>
<evidence type="ECO:0000256" key="2">
    <source>
        <dbReference type="SAM" id="Phobius"/>
    </source>
</evidence>
<keyword evidence="2" id="KW-1133">Transmembrane helix</keyword>
<dbReference type="Proteomes" id="UP000095284">
    <property type="component" value="Unplaced"/>
</dbReference>
<keyword evidence="2" id="KW-0812">Transmembrane</keyword>
<proteinExistence type="predicted"/>
<feature type="region of interest" description="Disordered" evidence="1">
    <location>
        <begin position="38"/>
        <end position="120"/>
    </location>
</feature>
<feature type="region of interest" description="Disordered" evidence="1">
    <location>
        <begin position="138"/>
        <end position="160"/>
    </location>
</feature>
<sequence>MEDIGWVLIQLSITTIFMQWAMSACCKRNAQFKVMDYRRSSTTTQSQTRSTDKSKSTEVTKPPPVKQIFVPPHSSDLLSSPTPTDDLPKPKEAPPPAMPKSSNSAEVVPKKDDSFSKRKPVVVEAKRTGFIQERGFVGRERDDYKTMRTGLPSSDFEDSV</sequence>
<dbReference type="EMBL" id="CAJFDI010000001">
    <property type="protein sequence ID" value="CAD5208308.1"/>
    <property type="molecule type" value="Genomic_DNA"/>
</dbReference>
<evidence type="ECO:0000313" key="4">
    <source>
        <dbReference type="EMBL" id="CAG9080975.1"/>
    </source>
</evidence>
<reference evidence="7" key="1">
    <citation type="submission" date="2016-11" db="UniProtKB">
        <authorList>
            <consortium name="WormBaseParasite"/>
        </authorList>
    </citation>
    <scope>IDENTIFICATION</scope>
</reference>
<evidence type="ECO:0000256" key="1">
    <source>
        <dbReference type="SAM" id="MobiDB-lite"/>
    </source>
</evidence>
<accession>A0A1I7SFU9</accession>
<dbReference type="Proteomes" id="UP000582659">
    <property type="component" value="Unassembled WGS sequence"/>
</dbReference>
<keyword evidence="2" id="KW-0472">Membrane</keyword>
<evidence type="ECO:0000313" key="3">
    <source>
        <dbReference type="EMBL" id="CAD5208308.1"/>
    </source>
</evidence>
<keyword evidence="6" id="KW-1185">Reference proteome</keyword>
<feature type="compositionally biased region" description="Low complexity" evidence="1">
    <location>
        <begin position="40"/>
        <end position="49"/>
    </location>
</feature>
<organism evidence="5 7">
    <name type="scientific">Bursaphelenchus xylophilus</name>
    <name type="common">Pinewood nematode worm</name>
    <name type="synonym">Aphelenchoides xylophilus</name>
    <dbReference type="NCBI Taxonomy" id="6326"/>
    <lineage>
        <taxon>Eukaryota</taxon>
        <taxon>Metazoa</taxon>
        <taxon>Ecdysozoa</taxon>
        <taxon>Nematoda</taxon>
        <taxon>Chromadorea</taxon>
        <taxon>Rhabditida</taxon>
        <taxon>Tylenchina</taxon>
        <taxon>Tylenchomorpha</taxon>
        <taxon>Aphelenchoidea</taxon>
        <taxon>Aphelenchoididae</taxon>
        <taxon>Bursaphelenchus</taxon>
    </lineage>
</organism>
<dbReference type="EMBL" id="CAJFCV020000001">
    <property type="protein sequence ID" value="CAG9080975.1"/>
    <property type="molecule type" value="Genomic_DNA"/>
</dbReference>
<evidence type="ECO:0000313" key="7">
    <source>
        <dbReference type="WBParaSite" id="BXY_1191200.1"/>
    </source>
</evidence>
<evidence type="ECO:0000313" key="6">
    <source>
        <dbReference type="Proteomes" id="UP000659654"/>
    </source>
</evidence>
<feature type="transmembrane region" description="Helical" evidence="2">
    <location>
        <begin position="6"/>
        <end position="26"/>
    </location>
</feature>
<evidence type="ECO:0000313" key="5">
    <source>
        <dbReference type="Proteomes" id="UP000095284"/>
    </source>
</evidence>